<evidence type="ECO:0000313" key="4">
    <source>
        <dbReference type="Proteomes" id="UP001183607"/>
    </source>
</evidence>
<organism evidence="3 4">
    <name type="scientific">Streptomyces evansiae</name>
    <dbReference type="NCBI Taxonomy" id="3075535"/>
    <lineage>
        <taxon>Bacteria</taxon>
        <taxon>Bacillati</taxon>
        <taxon>Actinomycetota</taxon>
        <taxon>Actinomycetes</taxon>
        <taxon>Kitasatosporales</taxon>
        <taxon>Streptomycetaceae</taxon>
        <taxon>Streptomyces</taxon>
    </lineage>
</organism>
<dbReference type="AlphaFoldDB" id="A0ABD5E150"/>
<accession>A0ABD5E150</accession>
<dbReference type="Gene3D" id="1.20.1260.10">
    <property type="match status" value="1"/>
</dbReference>
<sequence length="214" mass="22708">MRGVLSLALCLGLAACGGGGQEPDGRVKKPKTSASSVIAPGKPGEPAKTLSPEDAESAKKEDDRPNTADFRYVAMMTTHHAQAIELSRLAPARASSAGVKALAERIADTQGPEIDAMKGWQAEYDPKGTRTPKHEHGAMPGMATQAQLARLKAARGKDFDRLFLRLMTKHHEGAVDMAGDVLGGGNNMRVEEMANDVVAQQSSEIHRMEALAKG</sequence>
<feature type="compositionally biased region" description="Basic and acidic residues" evidence="1">
    <location>
        <begin position="56"/>
        <end position="66"/>
    </location>
</feature>
<evidence type="ECO:0000313" key="3">
    <source>
        <dbReference type="EMBL" id="MDT0415143.1"/>
    </source>
</evidence>
<dbReference type="RefSeq" id="WP_311676775.1">
    <property type="nucleotide sequence ID" value="NZ_JAVRER010000007.1"/>
</dbReference>
<dbReference type="EMBL" id="JAVRER010000007">
    <property type="protein sequence ID" value="MDT0415143.1"/>
    <property type="molecule type" value="Genomic_DNA"/>
</dbReference>
<dbReference type="Proteomes" id="UP001183607">
    <property type="component" value="Unassembled WGS sequence"/>
</dbReference>
<feature type="domain" description="DUF305" evidence="2">
    <location>
        <begin position="69"/>
        <end position="211"/>
    </location>
</feature>
<evidence type="ECO:0000259" key="2">
    <source>
        <dbReference type="Pfam" id="PF03713"/>
    </source>
</evidence>
<dbReference type="InterPro" id="IPR012347">
    <property type="entry name" value="Ferritin-like"/>
</dbReference>
<reference evidence="4" key="1">
    <citation type="submission" date="2023-07" db="EMBL/GenBank/DDBJ databases">
        <title>30 novel species of actinomycetes from the DSMZ collection.</title>
        <authorList>
            <person name="Nouioui I."/>
        </authorList>
    </citation>
    <scope>NUCLEOTIDE SEQUENCE [LARGE SCALE GENOMIC DNA]</scope>
    <source>
        <strain evidence="4">DSM 41982</strain>
    </source>
</reference>
<protein>
    <submittedName>
        <fullName evidence="3">DUF305 domain-containing protein</fullName>
    </submittedName>
</protein>
<comment type="caution">
    <text evidence="3">The sequence shown here is derived from an EMBL/GenBank/DDBJ whole genome shotgun (WGS) entry which is preliminary data.</text>
</comment>
<dbReference type="PROSITE" id="PS51257">
    <property type="entry name" value="PROKAR_LIPOPROTEIN"/>
    <property type="match status" value="1"/>
</dbReference>
<dbReference type="InterPro" id="IPR005183">
    <property type="entry name" value="DUF305_CopM-like"/>
</dbReference>
<evidence type="ECO:0000256" key="1">
    <source>
        <dbReference type="SAM" id="MobiDB-lite"/>
    </source>
</evidence>
<feature type="region of interest" description="Disordered" evidence="1">
    <location>
        <begin position="19"/>
        <end position="67"/>
    </location>
</feature>
<dbReference type="Pfam" id="PF03713">
    <property type="entry name" value="DUF305"/>
    <property type="match status" value="1"/>
</dbReference>
<name>A0ABD5E150_9ACTN</name>
<dbReference type="PANTHER" id="PTHR36933:SF1">
    <property type="entry name" value="SLL0788 PROTEIN"/>
    <property type="match status" value="1"/>
</dbReference>
<dbReference type="PANTHER" id="PTHR36933">
    <property type="entry name" value="SLL0788 PROTEIN"/>
    <property type="match status" value="1"/>
</dbReference>
<proteinExistence type="predicted"/>
<gene>
    <name evidence="3" type="ORF">RM574_06520</name>
</gene>